<evidence type="ECO:0000313" key="1">
    <source>
        <dbReference type="EMBL" id="OMO49326.1"/>
    </source>
</evidence>
<comment type="caution">
    <text evidence="1">The sequence shown here is derived from an EMBL/GenBank/DDBJ whole genome shotgun (WGS) entry which is preliminary data.</text>
</comment>
<reference evidence="2" key="1">
    <citation type="submission" date="2013-09" db="EMBL/GenBank/DDBJ databases">
        <title>Corchorus olitorius genome sequencing.</title>
        <authorList>
            <person name="Alam M."/>
            <person name="Haque M.S."/>
            <person name="Islam M.S."/>
            <person name="Emdad E.M."/>
            <person name="Islam M.M."/>
            <person name="Ahmed B."/>
            <person name="Halim A."/>
            <person name="Hossen Q.M.M."/>
            <person name="Hossain M.Z."/>
            <person name="Ahmed R."/>
            <person name="Khan M.M."/>
            <person name="Islam R."/>
            <person name="Rashid M.M."/>
            <person name="Khan S.A."/>
            <person name="Rahman M.S."/>
            <person name="Alam M."/>
            <person name="Yahiya A.S."/>
            <person name="Khan M.S."/>
            <person name="Azam M.S."/>
            <person name="Haque T."/>
            <person name="Lashkar M.Z.H."/>
            <person name="Akhand A.I."/>
            <person name="Morshed G."/>
            <person name="Roy S."/>
            <person name="Uddin K.S."/>
            <person name="Rabeya T."/>
            <person name="Hossain A.S."/>
            <person name="Chowdhury A."/>
            <person name="Snigdha A.R."/>
            <person name="Mortoza M.S."/>
            <person name="Matin S.A."/>
            <person name="Hoque S.M.E."/>
            <person name="Islam M.K."/>
            <person name="Roy D.K."/>
            <person name="Haider R."/>
            <person name="Moosa M.M."/>
            <person name="Elias S.M."/>
            <person name="Hasan A.M."/>
            <person name="Jahan S."/>
            <person name="Shafiuddin M."/>
            <person name="Mahmood N."/>
            <person name="Shommy N.S."/>
        </authorList>
    </citation>
    <scope>NUCLEOTIDE SEQUENCE [LARGE SCALE GENOMIC DNA]</scope>
    <source>
        <strain evidence="2">cv. O-4</strain>
    </source>
</reference>
<keyword evidence="1" id="KW-0540">Nuclease</keyword>
<feature type="non-terminal residue" evidence="1">
    <location>
        <position position="1"/>
    </location>
</feature>
<name>A0A1R3FU85_9ROSI</name>
<keyword evidence="1" id="KW-0255">Endonuclease</keyword>
<keyword evidence="1" id="KW-0378">Hydrolase</keyword>
<sequence length="66" mass="7285">KFMEQKSTNLDMGLKIKFRFWCSGTRMLILGIGENMMVVHGRSLMAALIPANPPAASQMVVSSQIT</sequence>
<accession>A0A1R3FU85</accession>
<proteinExistence type="predicted"/>
<evidence type="ECO:0000313" key="2">
    <source>
        <dbReference type="Proteomes" id="UP000187203"/>
    </source>
</evidence>
<dbReference type="Proteomes" id="UP000187203">
    <property type="component" value="Unassembled WGS sequence"/>
</dbReference>
<dbReference type="AlphaFoldDB" id="A0A1R3FU85"/>
<organism evidence="1 2">
    <name type="scientific">Corchorus olitorius</name>
    <dbReference type="NCBI Taxonomy" id="93759"/>
    <lineage>
        <taxon>Eukaryota</taxon>
        <taxon>Viridiplantae</taxon>
        <taxon>Streptophyta</taxon>
        <taxon>Embryophyta</taxon>
        <taxon>Tracheophyta</taxon>
        <taxon>Spermatophyta</taxon>
        <taxon>Magnoliopsida</taxon>
        <taxon>eudicotyledons</taxon>
        <taxon>Gunneridae</taxon>
        <taxon>Pentapetalae</taxon>
        <taxon>rosids</taxon>
        <taxon>malvids</taxon>
        <taxon>Malvales</taxon>
        <taxon>Malvaceae</taxon>
        <taxon>Grewioideae</taxon>
        <taxon>Apeibeae</taxon>
        <taxon>Corchorus</taxon>
    </lineage>
</organism>
<dbReference type="EMBL" id="AWUE01024911">
    <property type="protein sequence ID" value="OMO49326.1"/>
    <property type="molecule type" value="Genomic_DNA"/>
</dbReference>
<keyword evidence="2" id="KW-1185">Reference proteome</keyword>
<gene>
    <name evidence="1" type="ORF">COLO4_38594</name>
</gene>
<protein>
    <submittedName>
        <fullName evidence="1">Endonuclease 8-like 3</fullName>
    </submittedName>
</protein>
<dbReference type="GO" id="GO:0004519">
    <property type="term" value="F:endonuclease activity"/>
    <property type="evidence" value="ECO:0007669"/>
    <property type="project" value="UniProtKB-KW"/>
</dbReference>